<gene>
    <name evidence="1" type="ORF">LCGC14_0619250</name>
</gene>
<evidence type="ECO:0008006" key="2">
    <source>
        <dbReference type="Google" id="ProtNLM"/>
    </source>
</evidence>
<name>A0A0F9UDN5_9ZZZZ</name>
<proteinExistence type="predicted"/>
<reference evidence="1" key="1">
    <citation type="journal article" date="2015" name="Nature">
        <title>Complex archaea that bridge the gap between prokaryotes and eukaryotes.</title>
        <authorList>
            <person name="Spang A."/>
            <person name="Saw J.H."/>
            <person name="Jorgensen S.L."/>
            <person name="Zaremba-Niedzwiedzka K."/>
            <person name="Martijn J."/>
            <person name="Lind A.E."/>
            <person name="van Eijk R."/>
            <person name="Schleper C."/>
            <person name="Guy L."/>
            <person name="Ettema T.J."/>
        </authorList>
    </citation>
    <scope>NUCLEOTIDE SEQUENCE</scope>
</reference>
<dbReference type="AlphaFoldDB" id="A0A0F9UDN5"/>
<accession>A0A0F9UDN5</accession>
<organism evidence="1">
    <name type="scientific">marine sediment metagenome</name>
    <dbReference type="NCBI Taxonomy" id="412755"/>
    <lineage>
        <taxon>unclassified sequences</taxon>
        <taxon>metagenomes</taxon>
        <taxon>ecological metagenomes</taxon>
    </lineage>
</organism>
<protein>
    <recommendedName>
        <fullName evidence="2">Zinc-ribbon domain-containing protein</fullName>
    </recommendedName>
</protein>
<dbReference type="EMBL" id="LAZR01001049">
    <property type="protein sequence ID" value="KKN51748.1"/>
    <property type="molecule type" value="Genomic_DNA"/>
</dbReference>
<comment type="caution">
    <text evidence="1">The sequence shown here is derived from an EMBL/GenBank/DDBJ whole genome shotgun (WGS) entry which is preliminary data.</text>
</comment>
<evidence type="ECO:0000313" key="1">
    <source>
        <dbReference type="EMBL" id="KKN51748.1"/>
    </source>
</evidence>
<sequence length="51" mass="5749">MNGYEIDDNGDLTEAAKRNGWSDTWFCDNCGHEVTAHNSSPYCDDCGEQLY</sequence>